<dbReference type="PATRIC" id="fig|36849.3.peg.371"/>
<dbReference type="Gene3D" id="3.90.1010.20">
    <property type="match status" value="1"/>
</dbReference>
<dbReference type="Proteomes" id="UP000050326">
    <property type="component" value="Unassembled WGS sequence"/>
</dbReference>
<dbReference type="AlphaFoldDB" id="A0A0P8WDA6"/>
<dbReference type="Pfam" id="PF04205">
    <property type="entry name" value="FMN_bind"/>
    <property type="match status" value="1"/>
</dbReference>
<evidence type="ECO:0000313" key="3">
    <source>
        <dbReference type="EMBL" id="KPU45873.1"/>
    </source>
</evidence>
<feature type="signal peptide" evidence="1">
    <location>
        <begin position="1"/>
        <end position="26"/>
    </location>
</feature>
<dbReference type="PROSITE" id="PS51257">
    <property type="entry name" value="PROKAR_LIPOPROTEIN"/>
    <property type="match status" value="1"/>
</dbReference>
<dbReference type="GO" id="GO:0010181">
    <property type="term" value="F:FMN binding"/>
    <property type="evidence" value="ECO:0007669"/>
    <property type="project" value="InterPro"/>
</dbReference>
<dbReference type="RefSeq" id="WP_054873493.1">
    <property type="nucleotide sequence ID" value="NZ_LKET01000016.1"/>
</dbReference>
<accession>A0A0P8WDA6</accession>
<evidence type="ECO:0000259" key="2">
    <source>
        <dbReference type="SMART" id="SM00900"/>
    </source>
</evidence>
<reference evidence="3 4" key="1">
    <citation type="submission" date="2015-09" db="EMBL/GenBank/DDBJ databases">
        <title>Genome sequence of Oxobacter pfennigii DSM 3222.</title>
        <authorList>
            <person name="Poehlein A."/>
            <person name="Bengelsdorf F.R."/>
            <person name="Schiel-Bengelsdorf B."/>
            <person name="Duerre P."/>
            <person name="Daniel R."/>
        </authorList>
    </citation>
    <scope>NUCLEOTIDE SEQUENCE [LARGE SCALE GENOMIC DNA]</scope>
    <source>
        <strain evidence="3 4">DSM 3222</strain>
    </source>
</reference>
<name>A0A0P8WDA6_9CLOT</name>
<feature type="domain" description="FMN-binding" evidence="2">
    <location>
        <begin position="42"/>
        <end position="134"/>
    </location>
</feature>
<dbReference type="InterPro" id="IPR007329">
    <property type="entry name" value="FMN-bd"/>
</dbReference>
<dbReference type="GO" id="GO:0016020">
    <property type="term" value="C:membrane"/>
    <property type="evidence" value="ECO:0007669"/>
    <property type="project" value="InterPro"/>
</dbReference>
<evidence type="ECO:0000313" key="4">
    <source>
        <dbReference type="Proteomes" id="UP000050326"/>
    </source>
</evidence>
<organism evidence="3 4">
    <name type="scientific">Oxobacter pfennigii</name>
    <dbReference type="NCBI Taxonomy" id="36849"/>
    <lineage>
        <taxon>Bacteria</taxon>
        <taxon>Bacillati</taxon>
        <taxon>Bacillota</taxon>
        <taxon>Clostridia</taxon>
        <taxon>Eubacteriales</taxon>
        <taxon>Clostridiaceae</taxon>
        <taxon>Oxobacter</taxon>
    </lineage>
</organism>
<feature type="chain" id="PRO_5006153288" evidence="1">
    <location>
        <begin position="27"/>
        <end position="135"/>
    </location>
</feature>
<evidence type="ECO:0000256" key="1">
    <source>
        <dbReference type="SAM" id="SignalP"/>
    </source>
</evidence>
<dbReference type="OrthoDB" id="1937675at2"/>
<gene>
    <name evidence="3" type="ORF">OXPF_03410</name>
</gene>
<keyword evidence="1" id="KW-0732">Signal</keyword>
<dbReference type="SMART" id="SM00900">
    <property type="entry name" value="FMN_bind"/>
    <property type="match status" value="1"/>
</dbReference>
<dbReference type="PIRSF" id="PIRSF036531">
    <property type="entry name" value="Tpp15_prd"/>
    <property type="match status" value="1"/>
</dbReference>
<dbReference type="InterPro" id="IPR017058">
    <property type="entry name" value="Major_M_immunogen_Tpp15_prd"/>
</dbReference>
<keyword evidence="4" id="KW-1185">Reference proteome</keyword>
<sequence>MKKILTMGLTVVLASALLIGCGGSKALKDGTYDYASEADSHGYKKTVQVTVAGGKITAATYDEVSSDNKKKSEDAEYKANYQKLVKDADPKATYEKLAASLVSTQDPSKVEVVAGATESSNGFKEAAAKALESAK</sequence>
<dbReference type="EMBL" id="LKET01000016">
    <property type="protein sequence ID" value="KPU45873.1"/>
    <property type="molecule type" value="Genomic_DNA"/>
</dbReference>
<comment type="caution">
    <text evidence="3">The sequence shown here is derived from an EMBL/GenBank/DDBJ whole genome shotgun (WGS) entry which is preliminary data.</text>
</comment>
<protein>
    <submittedName>
        <fullName evidence="3">FMN-binding domain protein</fullName>
    </submittedName>
</protein>
<proteinExistence type="predicted"/>
<dbReference type="STRING" id="36849.OXPF_03410"/>